<dbReference type="InterPro" id="IPR029068">
    <property type="entry name" value="Glyas_Bleomycin-R_OHBP_Dase"/>
</dbReference>
<proteinExistence type="predicted"/>
<name>A0A242MTF2_CABSO</name>
<dbReference type="EMBL" id="NBTZ01000065">
    <property type="protein sequence ID" value="OTP74324.1"/>
    <property type="molecule type" value="Genomic_DNA"/>
</dbReference>
<dbReference type="Proteomes" id="UP000195221">
    <property type="component" value="Unassembled WGS sequence"/>
</dbReference>
<reference evidence="1 2" key="1">
    <citation type="submission" date="2017-03" db="EMBL/GenBank/DDBJ databases">
        <title>Genome analysis of strain PAMC 26577.</title>
        <authorList>
            <person name="Oh H.-M."/>
            <person name="Yang J.-A."/>
        </authorList>
    </citation>
    <scope>NUCLEOTIDE SEQUENCE [LARGE SCALE GENOMIC DNA]</scope>
    <source>
        <strain evidence="1 2">PAMC 26577</strain>
    </source>
</reference>
<dbReference type="AlphaFoldDB" id="A0A242MTF2"/>
<dbReference type="SUPFAM" id="SSF54593">
    <property type="entry name" value="Glyoxalase/Bleomycin resistance protein/Dihydroxybiphenyl dioxygenase"/>
    <property type="match status" value="1"/>
</dbReference>
<comment type="caution">
    <text evidence="1">The sequence shown here is derived from an EMBL/GenBank/DDBJ whole genome shotgun (WGS) entry which is preliminary data.</text>
</comment>
<evidence type="ECO:0000313" key="1">
    <source>
        <dbReference type="EMBL" id="OTP74324.1"/>
    </source>
</evidence>
<organism evidence="1 2">
    <name type="scientific">Caballeronia sordidicola</name>
    <name type="common">Burkholderia sordidicola</name>
    <dbReference type="NCBI Taxonomy" id="196367"/>
    <lineage>
        <taxon>Bacteria</taxon>
        <taxon>Pseudomonadati</taxon>
        <taxon>Pseudomonadota</taxon>
        <taxon>Betaproteobacteria</taxon>
        <taxon>Burkholderiales</taxon>
        <taxon>Burkholderiaceae</taxon>
        <taxon>Caballeronia</taxon>
    </lineage>
</organism>
<gene>
    <name evidence="1" type="ORF">PAMC26577_15995</name>
</gene>
<evidence type="ECO:0000313" key="2">
    <source>
        <dbReference type="Proteomes" id="UP000195221"/>
    </source>
</evidence>
<dbReference type="RefSeq" id="WP_083637956.1">
    <property type="nucleotide sequence ID" value="NZ_MSRG01000040.1"/>
</dbReference>
<dbReference type="Gene3D" id="3.10.180.10">
    <property type="entry name" value="2,3-Dihydroxybiphenyl 1,2-Dioxygenase, domain 1"/>
    <property type="match status" value="1"/>
</dbReference>
<evidence type="ECO:0008006" key="3">
    <source>
        <dbReference type="Google" id="ProtNLM"/>
    </source>
</evidence>
<accession>A0A242MTF2</accession>
<sequence>MILKTYTRIFTTDLESTVATLKVVHGTEPHLRLNYDPLTLVGIGDVLAIGGTDEALEPIRGSLGPWIVEDIDDAKGKLLANGASVMRDIQDIPTGRMMYMKHADGSVVEYVQWAPELIEQHIFAPLRAGTPASQI</sequence>
<protein>
    <recommendedName>
        <fullName evidence="3">VOC domain-containing protein</fullName>
    </recommendedName>
</protein>